<evidence type="ECO:0000313" key="3">
    <source>
        <dbReference type="Proteomes" id="UP000245207"/>
    </source>
</evidence>
<name>A0A2U1PHY3_ARTAN</name>
<gene>
    <name evidence="2" type="ORF">CTI12_AA150780</name>
</gene>
<dbReference type="PANTHER" id="PTHR31973:SF189">
    <property type="entry name" value="TRANSPOSASE, MUDR, PLANT, MULE TRANSPOSASE DOMAIN PROTEIN-RELATED"/>
    <property type="match status" value="1"/>
</dbReference>
<proteinExistence type="predicted"/>
<evidence type="ECO:0000313" key="2">
    <source>
        <dbReference type="EMBL" id="PWA85378.1"/>
    </source>
</evidence>
<feature type="compositionally biased region" description="Basic and acidic residues" evidence="1">
    <location>
        <begin position="334"/>
        <end position="347"/>
    </location>
</feature>
<sequence>MSSSKKKGNFFFDCNRECISVSHIICFSNHVQKSLLFQVTTLNLILIQGHGHRRIIFPKSSRQDKPHIIYPRHDPTQDWDKMEPVLGMRFESNEQLKLALANYGVYNGYQLWFERNDWKQLLVYCGLERAVSEFLPNAEHRKCTRHLFANFKRKFSGVELQRLFWQATSTSVQDNFYSKMEEMRVVNQEAYNYLLQRNPNSWSRAFFSLDSKCPNFENDICESFNRAILVQRIKPIITMLEDITLYVMQRLVAMNRTARLCEDNIKPSIRKILDKMIQFQLNSMWKRTRDPPLLPPLMRTMPGRPRKKKIIAPDENNSQVTRRGRIMTCSNCQERGHNKSSCKKEPVPKPPKPTRASNNTTNPDFTTYASARGGGRGSRGRRGARGCGRGARGVGRVSRGGGRGQQRTMFMDEDEIRNNMHHDYMEELLIQEEDRLAALDRARLEQEAFDEEAVSLNSDEEERWKEQDLKREQDEHAEHVEWEKNMGLHPSCYMSEDESFDQEPYNREQVSVNDQIETQESIYVGIRDAPPADDALLIPEVVDAPCDLNDDAATKGKAVAVPEPNKKFRKRQAHDDPLRIYHKNRGRSERIFGQKMKKTGLGENGEGSTPDTAFSVDEP</sequence>
<reference evidence="2 3" key="1">
    <citation type="journal article" date="2018" name="Mol. Plant">
        <title>The genome of Artemisia annua provides insight into the evolution of Asteraceae family and artemisinin biosynthesis.</title>
        <authorList>
            <person name="Shen Q."/>
            <person name="Zhang L."/>
            <person name="Liao Z."/>
            <person name="Wang S."/>
            <person name="Yan T."/>
            <person name="Shi P."/>
            <person name="Liu M."/>
            <person name="Fu X."/>
            <person name="Pan Q."/>
            <person name="Wang Y."/>
            <person name="Lv Z."/>
            <person name="Lu X."/>
            <person name="Zhang F."/>
            <person name="Jiang W."/>
            <person name="Ma Y."/>
            <person name="Chen M."/>
            <person name="Hao X."/>
            <person name="Li L."/>
            <person name="Tang Y."/>
            <person name="Lv G."/>
            <person name="Zhou Y."/>
            <person name="Sun X."/>
            <person name="Brodelius P.E."/>
            <person name="Rose J.K.C."/>
            <person name="Tang K."/>
        </authorList>
    </citation>
    <scope>NUCLEOTIDE SEQUENCE [LARGE SCALE GENOMIC DNA]</scope>
    <source>
        <strain evidence="3">cv. Huhao1</strain>
        <tissue evidence="2">Leaf</tissue>
    </source>
</reference>
<comment type="caution">
    <text evidence="2">The sequence shown here is derived from an EMBL/GenBank/DDBJ whole genome shotgun (WGS) entry which is preliminary data.</text>
</comment>
<feature type="region of interest" description="Disordered" evidence="1">
    <location>
        <begin position="290"/>
        <end position="406"/>
    </location>
</feature>
<accession>A0A2U1PHY3</accession>
<keyword evidence="3" id="KW-1185">Reference proteome</keyword>
<dbReference type="EMBL" id="PKPP01001128">
    <property type="protein sequence ID" value="PWA85378.1"/>
    <property type="molecule type" value="Genomic_DNA"/>
</dbReference>
<dbReference type="PANTHER" id="PTHR31973">
    <property type="entry name" value="POLYPROTEIN, PUTATIVE-RELATED"/>
    <property type="match status" value="1"/>
</dbReference>
<evidence type="ECO:0000256" key="1">
    <source>
        <dbReference type="SAM" id="MobiDB-lite"/>
    </source>
</evidence>
<protein>
    <submittedName>
        <fullName evidence="2">Uncharacterized protein</fullName>
    </submittedName>
</protein>
<feature type="region of interest" description="Disordered" evidence="1">
    <location>
        <begin position="582"/>
        <end position="619"/>
    </location>
</feature>
<feature type="compositionally biased region" description="Polar residues" evidence="1">
    <location>
        <begin position="355"/>
        <end position="369"/>
    </location>
</feature>
<dbReference type="Proteomes" id="UP000245207">
    <property type="component" value="Unassembled WGS sequence"/>
</dbReference>
<feature type="compositionally biased region" description="Gly residues" evidence="1">
    <location>
        <begin position="385"/>
        <end position="404"/>
    </location>
</feature>
<organism evidence="2 3">
    <name type="scientific">Artemisia annua</name>
    <name type="common">Sweet wormwood</name>
    <dbReference type="NCBI Taxonomy" id="35608"/>
    <lineage>
        <taxon>Eukaryota</taxon>
        <taxon>Viridiplantae</taxon>
        <taxon>Streptophyta</taxon>
        <taxon>Embryophyta</taxon>
        <taxon>Tracheophyta</taxon>
        <taxon>Spermatophyta</taxon>
        <taxon>Magnoliopsida</taxon>
        <taxon>eudicotyledons</taxon>
        <taxon>Gunneridae</taxon>
        <taxon>Pentapetalae</taxon>
        <taxon>asterids</taxon>
        <taxon>campanulids</taxon>
        <taxon>Asterales</taxon>
        <taxon>Asteraceae</taxon>
        <taxon>Asteroideae</taxon>
        <taxon>Anthemideae</taxon>
        <taxon>Artemisiinae</taxon>
        <taxon>Artemisia</taxon>
    </lineage>
</organism>
<dbReference type="OrthoDB" id="10635443at2759"/>
<dbReference type="AlphaFoldDB" id="A0A2U1PHY3"/>